<comment type="similarity">
    <text evidence="1">Belongs to the glycosyltransferase 90 family.</text>
</comment>
<comment type="caution">
    <text evidence="6">The sequence shown here is derived from an EMBL/GenBank/DDBJ whole genome shotgun (WGS) entry which is preliminary data.</text>
</comment>
<name>A0A5J4YWQ6_PORPP</name>
<evidence type="ECO:0000256" key="1">
    <source>
        <dbReference type="ARBA" id="ARBA00010118"/>
    </source>
</evidence>
<feature type="domain" description="Glycosyl transferase CAP10" evidence="5">
    <location>
        <begin position="388"/>
        <end position="647"/>
    </location>
</feature>
<feature type="compositionally biased region" description="Low complexity" evidence="3">
    <location>
        <begin position="70"/>
        <end position="80"/>
    </location>
</feature>
<dbReference type="EMBL" id="VRMN01000003">
    <property type="protein sequence ID" value="KAA8495390.1"/>
    <property type="molecule type" value="Genomic_DNA"/>
</dbReference>
<dbReference type="Pfam" id="PF05686">
    <property type="entry name" value="Glyco_transf_90"/>
    <property type="match status" value="1"/>
</dbReference>
<evidence type="ECO:0000259" key="5">
    <source>
        <dbReference type="SMART" id="SM00672"/>
    </source>
</evidence>
<dbReference type="GO" id="GO:0016740">
    <property type="term" value="F:transferase activity"/>
    <property type="evidence" value="ECO:0007669"/>
    <property type="project" value="UniProtKB-KW"/>
</dbReference>
<evidence type="ECO:0000256" key="4">
    <source>
        <dbReference type="SAM" id="Phobius"/>
    </source>
</evidence>
<evidence type="ECO:0000313" key="7">
    <source>
        <dbReference type="Proteomes" id="UP000324585"/>
    </source>
</evidence>
<proteinExistence type="inferred from homology"/>
<feature type="compositionally biased region" description="Basic residues" evidence="3">
    <location>
        <begin position="54"/>
        <end position="69"/>
    </location>
</feature>
<feature type="compositionally biased region" description="Pro residues" evidence="3">
    <location>
        <begin position="188"/>
        <end position="199"/>
    </location>
</feature>
<feature type="region of interest" description="Disordered" evidence="3">
    <location>
        <begin position="1"/>
        <end position="87"/>
    </location>
</feature>
<keyword evidence="7" id="KW-1185">Reference proteome</keyword>
<dbReference type="Proteomes" id="UP000324585">
    <property type="component" value="Unassembled WGS sequence"/>
</dbReference>
<feature type="compositionally biased region" description="Acidic residues" evidence="3">
    <location>
        <begin position="15"/>
        <end position="25"/>
    </location>
</feature>
<dbReference type="PANTHER" id="PTHR12203:SF35">
    <property type="entry name" value="PROTEIN O-GLUCOSYLTRANSFERASE 1"/>
    <property type="match status" value="1"/>
</dbReference>
<evidence type="ECO:0000313" key="6">
    <source>
        <dbReference type="EMBL" id="KAA8495390.1"/>
    </source>
</evidence>
<dbReference type="AlphaFoldDB" id="A0A5J4YWQ6"/>
<protein>
    <submittedName>
        <fullName evidence="6">KDEL motif-containing protein 1</fullName>
    </submittedName>
</protein>
<evidence type="ECO:0000256" key="3">
    <source>
        <dbReference type="SAM" id="MobiDB-lite"/>
    </source>
</evidence>
<gene>
    <name evidence="6" type="ORF">FVE85_1545</name>
</gene>
<feature type="transmembrane region" description="Helical" evidence="4">
    <location>
        <begin position="139"/>
        <end position="160"/>
    </location>
</feature>
<dbReference type="SMART" id="SM00672">
    <property type="entry name" value="CAP10"/>
    <property type="match status" value="1"/>
</dbReference>
<feature type="region of interest" description="Disordered" evidence="3">
    <location>
        <begin position="182"/>
        <end position="217"/>
    </location>
</feature>
<keyword evidence="4" id="KW-0812">Transmembrane</keyword>
<keyword evidence="4" id="KW-0472">Membrane</keyword>
<keyword evidence="2" id="KW-0808">Transferase</keyword>
<dbReference type="InterPro" id="IPR006598">
    <property type="entry name" value="CAP10"/>
</dbReference>
<dbReference type="PANTHER" id="PTHR12203">
    <property type="entry name" value="KDEL LYS-ASP-GLU-LEU CONTAINING - RELATED"/>
    <property type="match status" value="1"/>
</dbReference>
<sequence length="661" mass="74139">MGRSKKGGSRRQVEIDESPASDDEGWSGTASESGCSERAHTDGASSSEEEYVRTRKGGKYSGVHSRHAGAARGSASSAQRGSKRGRARGRSAVLDWTELRERAVFILRVLLKWIAGIRASMEPRLYKLKALLPSTSQGYIWLLLFVVFAFYTVGLIGIMFRPQTRSSGNYARSSAPLALRSNSSIPREAPPVPPLPTSPVLPESLGAAEGHAPPASDAGVTSAAHLFKTAKEAIEALANETVGFRHHPSIRERSSALSEEEMALVEEAMAKLSPFSRLREDLMVPADVSTFTKEDVQAAYAKLAKAYLKPFQAGIRRATLFDILKRRNYNLAPPGAAKGVQSVLIQLINKQVFVLDPYEIQASSDKPFQISRLKELVWIVKRLADEGRMKDTEFLVALHDCVQTVNEPHNYRVPTYKESAPVFTIVGCNFSDNIPLPMWEGGERVGYQSWDSQMEEYQQDTIDWDSKLSQAVFRGGLRSSAFFEKKRDAELRCEEAGRSRLHFLSRLFPDLFDVSVGGNCRSDHFTLKTLAPRDHHQFKYVTYMEGNCFWADRLNRQLFGPSAILKQETPCGQFYEPLLRPHAHYLPTDYFLTDTVYAVEWAQRNDKHMREMVSNAKALAAKFLTLKGIETYFEQLFEHYTGLLMEKTIVQEFGAEEKLGQ</sequence>
<organism evidence="6 7">
    <name type="scientific">Porphyridium purpureum</name>
    <name type="common">Red alga</name>
    <name type="synonym">Porphyridium cruentum</name>
    <dbReference type="NCBI Taxonomy" id="35688"/>
    <lineage>
        <taxon>Eukaryota</taxon>
        <taxon>Rhodophyta</taxon>
        <taxon>Bangiophyceae</taxon>
        <taxon>Porphyridiales</taxon>
        <taxon>Porphyridiaceae</taxon>
        <taxon>Porphyridium</taxon>
    </lineage>
</organism>
<reference evidence="7" key="1">
    <citation type="journal article" date="2019" name="Nat. Commun.">
        <title>Expansion of phycobilisome linker gene families in mesophilic red algae.</title>
        <authorList>
            <person name="Lee J."/>
            <person name="Kim D."/>
            <person name="Bhattacharya D."/>
            <person name="Yoon H.S."/>
        </authorList>
    </citation>
    <scope>NUCLEOTIDE SEQUENCE [LARGE SCALE GENOMIC DNA]</scope>
    <source>
        <strain evidence="7">CCMP 1328</strain>
    </source>
</reference>
<evidence type="ECO:0000256" key="2">
    <source>
        <dbReference type="ARBA" id="ARBA00022679"/>
    </source>
</evidence>
<accession>A0A5J4YWQ6</accession>
<keyword evidence="4" id="KW-1133">Transmembrane helix</keyword>
<dbReference type="InterPro" id="IPR051091">
    <property type="entry name" value="O-Glucosyltr/Glycosyltrsf_90"/>
</dbReference>